<feature type="region of interest" description="Disordered" evidence="9">
    <location>
        <begin position="74"/>
        <end position="98"/>
    </location>
</feature>
<dbReference type="PANTHER" id="PTHR24270:SF61">
    <property type="entry name" value="EGF-LIKE DOMAIN-CONTAINING PROTEIN"/>
    <property type="match status" value="1"/>
</dbReference>
<feature type="disulfide bond" evidence="8">
    <location>
        <begin position="394"/>
        <end position="412"/>
    </location>
</feature>
<feature type="disulfide bond" evidence="8">
    <location>
        <begin position="318"/>
        <end position="336"/>
    </location>
</feature>
<feature type="disulfide bond" evidence="8">
    <location>
        <begin position="349"/>
        <end position="361"/>
    </location>
</feature>
<dbReference type="InterPro" id="IPR023415">
    <property type="entry name" value="LDLR_class-A_CS"/>
</dbReference>
<feature type="disulfide bond" evidence="8">
    <location>
        <begin position="464"/>
        <end position="482"/>
    </location>
</feature>
<dbReference type="InterPro" id="IPR002172">
    <property type="entry name" value="LDrepeatLR_classA_rpt"/>
</dbReference>
<feature type="disulfide bond" evidence="8">
    <location>
        <begin position="145"/>
        <end position="163"/>
    </location>
</feature>
<sequence length="495" mass="54458">MTAYLKATTAMTVHLKAKGCIFLACFILFFLLWLVLQTTNTTKASLNSESPAPRSLLKVVEPATRYHRQARQWNNGVNQHEDQHDGKSSFAKEERIRSPRSCPTDDVFICPNGEEICVAQVCDGNSDCNDSEDEKSCECATNRTCDDFTCLDETNICDGIEDCFDKKDEANCSTTTITISTHSSIPTTTRLNCRLDNPPKLCKDNVTFACYCDMVPECPENEDEKNCGQATTSSNPTSALTTTSFTLPTLISTTPHHTSSIPTTTPSGSATTSSNPTSALTTTSFTLPTLISTTPHHTSSIPTTTPSGSACRPDQVTCGDGSCLEGSARCDGSSQCSDDSDELNCPTTCRPDQVTCGDGSCLEGSARCDGSPQCSDNSDELNCPTMCRPGEWQCGDLYCVPEDQRCDGTYQCPDYSDEMDCPACNEEEWMCLDRTCIPLRQRCDYVYDCLDCSDEENCPGYWRCRDGFFISDRKRCDGHYDCYDGSDETYCWYHG</sequence>
<dbReference type="PROSITE" id="PS50068">
    <property type="entry name" value="LDLRA_2"/>
    <property type="match status" value="7"/>
</dbReference>
<protein>
    <submittedName>
        <fullName evidence="10">Uncharacterized protein</fullName>
    </submittedName>
</protein>
<dbReference type="PROSITE" id="PS01209">
    <property type="entry name" value="LDLRA_1"/>
    <property type="match status" value="1"/>
</dbReference>
<feature type="disulfide bond" evidence="8">
    <location>
        <begin position="443"/>
        <end position="458"/>
    </location>
</feature>
<dbReference type="EMBL" id="JARAKH010000018">
    <property type="protein sequence ID" value="KAK8395442.1"/>
    <property type="molecule type" value="Genomic_DNA"/>
</dbReference>
<keyword evidence="3" id="KW-0812">Transmembrane</keyword>
<comment type="subcellular location">
    <subcellularLocation>
        <location evidence="2">Endomembrane system</location>
    </subcellularLocation>
    <subcellularLocation>
        <location evidence="1">Membrane</location>
        <topology evidence="1">Single-pass membrane protein</topology>
    </subcellularLocation>
</comment>
<organism evidence="10 11">
    <name type="scientific">Scylla paramamosain</name>
    <name type="common">Mud crab</name>
    <dbReference type="NCBI Taxonomy" id="85552"/>
    <lineage>
        <taxon>Eukaryota</taxon>
        <taxon>Metazoa</taxon>
        <taxon>Ecdysozoa</taxon>
        <taxon>Arthropoda</taxon>
        <taxon>Crustacea</taxon>
        <taxon>Multicrustacea</taxon>
        <taxon>Malacostraca</taxon>
        <taxon>Eumalacostraca</taxon>
        <taxon>Eucarida</taxon>
        <taxon>Decapoda</taxon>
        <taxon>Pleocyemata</taxon>
        <taxon>Brachyura</taxon>
        <taxon>Eubrachyura</taxon>
        <taxon>Portunoidea</taxon>
        <taxon>Portunidae</taxon>
        <taxon>Portuninae</taxon>
        <taxon>Scylla</taxon>
    </lineage>
</organism>
<dbReference type="GO" id="GO:0016192">
    <property type="term" value="P:vesicle-mediated transport"/>
    <property type="evidence" value="ECO:0007669"/>
    <property type="project" value="UniProtKB-ARBA"/>
</dbReference>
<evidence type="ECO:0000256" key="1">
    <source>
        <dbReference type="ARBA" id="ARBA00004167"/>
    </source>
</evidence>
<dbReference type="SMART" id="SM00192">
    <property type="entry name" value="LDLa"/>
    <property type="match status" value="8"/>
</dbReference>
<evidence type="ECO:0000256" key="7">
    <source>
        <dbReference type="ARBA" id="ARBA00023157"/>
    </source>
</evidence>
<evidence type="ECO:0000256" key="6">
    <source>
        <dbReference type="ARBA" id="ARBA00023136"/>
    </source>
</evidence>
<feature type="region of interest" description="Disordered" evidence="9">
    <location>
        <begin position="251"/>
        <end position="312"/>
    </location>
</feature>
<feature type="compositionally biased region" description="Basic and acidic residues" evidence="9">
    <location>
        <begin position="79"/>
        <end position="97"/>
    </location>
</feature>
<evidence type="ECO:0000256" key="5">
    <source>
        <dbReference type="ARBA" id="ARBA00022989"/>
    </source>
</evidence>
<feature type="disulfide bond" evidence="8">
    <location>
        <begin position="424"/>
        <end position="436"/>
    </location>
</feature>
<keyword evidence="5" id="KW-1133">Transmembrane helix</keyword>
<feature type="disulfide bond" evidence="8">
    <location>
        <begin position="311"/>
        <end position="323"/>
    </location>
</feature>
<dbReference type="InterPro" id="IPR050685">
    <property type="entry name" value="LDLR"/>
</dbReference>
<feature type="disulfide bond" evidence="8">
    <location>
        <begin position="368"/>
        <end position="383"/>
    </location>
</feature>
<dbReference type="GO" id="GO:0012505">
    <property type="term" value="C:endomembrane system"/>
    <property type="evidence" value="ECO:0007669"/>
    <property type="project" value="UniProtKB-SubCell"/>
</dbReference>
<feature type="disulfide bond" evidence="8">
    <location>
        <begin position="406"/>
        <end position="421"/>
    </location>
</feature>
<evidence type="ECO:0000256" key="4">
    <source>
        <dbReference type="ARBA" id="ARBA00022737"/>
    </source>
</evidence>
<dbReference type="GO" id="GO:0005886">
    <property type="term" value="C:plasma membrane"/>
    <property type="evidence" value="ECO:0007669"/>
    <property type="project" value="TreeGrafter"/>
</dbReference>
<feature type="disulfide bond" evidence="8">
    <location>
        <begin position="122"/>
        <end position="137"/>
    </location>
</feature>
<reference evidence="10 11" key="1">
    <citation type="submission" date="2023-03" db="EMBL/GenBank/DDBJ databases">
        <title>High-quality genome of Scylla paramamosain provides insights in environmental adaptation.</title>
        <authorList>
            <person name="Zhang L."/>
        </authorList>
    </citation>
    <scope>NUCLEOTIDE SEQUENCE [LARGE SCALE GENOMIC DNA]</scope>
    <source>
        <strain evidence="10">LZ_2023a</strain>
        <tissue evidence="10">Muscle</tissue>
    </source>
</reference>
<dbReference type="InterPro" id="IPR036055">
    <property type="entry name" value="LDL_receptor-like_sf"/>
</dbReference>
<proteinExistence type="predicted"/>
<keyword evidence="11" id="KW-1185">Reference proteome</keyword>
<evidence type="ECO:0000313" key="10">
    <source>
        <dbReference type="EMBL" id="KAK8395442.1"/>
    </source>
</evidence>
<evidence type="ECO:0000256" key="2">
    <source>
        <dbReference type="ARBA" id="ARBA00004308"/>
    </source>
</evidence>
<feature type="disulfide bond" evidence="8">
    <location>
        <begin position="157"/>
        <end position="172"/>
    </location>
</feature>
<evidence type="ECO:0000256" key="3">
    <source>
        <dbReference type="ARBA" id="ARBA00022692"/>
    </source>
</evidence>
<feature type="disulfide bond" evidence="8">
    <location>
        <begin position="330"/>
        <end position="345"/>
    </location>
</feature>
<evidence type="ECO:0000256" key="8">
    <source>
        <dbReference type="PROSITE-ProRule" id="PRU00124"/>
    </source>
</evidence>
<keyword evidence="6" id="KW-0472">Membrane</keyword>
<feature type="disulfide bond" evidence="8">
    <location>
        <begin position="476"/>
        <end position="491"/>
    </location>
</feature>
<comment type="caution">
    <text evidence="8">Lacks conserved residue(s) required for the propagation of feature annotation.</text>
</comment>
<feature type="disulfide bond" evidence="8">
    <location>
        <begin position="110"/>
        <end position="128"/>
    </location>
</feature>
<feature type="disulfide bond" evidence="8">
    <location>
        <begin position="356"/>
        <end position="374"/>
    </location>
</feature>
<name>A0AAW0U5V3_SCYPA</name>
<feature type="compositionally biased region" description="Low complexity" evidence="9">
    <location>
        <begin position="251"/>
        <end position="307"/>
    </location>
</feature>
<accession>A0AAW0U5V3</accession>
<dbReference type="AlphaFoldDB" id="A0AAW0U5V3"/>
<feature type="disulfide bond" evidence="8">
    <location>
        <begin position="387"/>
        <end position="399"/>
    </location>
</feature>
<dbReference type="Gene3D" id="4.10.400.10">
    <property type="entry name" value="Low-density Lipoprotein Receptor"/>
    <property type="match status" value="7"/>
</dbReference>
<dbReference type="PANTHER" id="PTHR24270">
    <property type="entry name" value="LOW-DENSITY LIPOPROTEIN RECEPTOR-RELATED"/>
    <property type="match status" value="1"/>
</dbReference>
<evidence type="ECO:0000313" key="11">
    <source>
        <dbReference type="Proteomes" id="UP001487740"/>
    </source>
</evidence>
<keyword evidence="4" id="KW-0677">Repeat</keyword>
<evidence type="ECO:0000256" key="9">
    <source>
        <dbReference type="SAM" id="MobiDB-lite"/>
    </source>
</evidence>
<gene>
    <name evidence="10" type="ORF">O3P69_006237</name>
</gene>
<keyword evidence="7 8" id="KW-1015">Disulfide bond</keyword>
<feature type="disulfide bond" evidence="8">
    <location>
        <begin position="431"/>
        <end position="449"/>
    </location>
</feature>
<comment type="caution">
    <text evidence="10">The sequence shown here is derived from an EMBL/GenBank/DDBJ whole genome shotgun (WGS) entry which is preliminary data.</text>
</comment>
<dbReference type="Pfam" id="PF00057">
    <property type="entry name" value="Ldl_recept_a"/>
    <property type="match status" value="5"/>
</dbReference>
<dbReference type="PRINTS" id="PR00261">
    <property type="entry name" value="LDLRECEPTOR"/>
</dbReference>
<dbReference type="Proteomes" id="UP001487740">
    <property type="component" value="Unassembled WGS sequence"/>
</dbReference>
<dbReference type="SUPFAM" id="SSF57424">
    <property type="entry name" value="LDL receptor-like module"/>
    <property type="match status" value="7"/>
</dbReference>
<dbReference type="CDD" id="cd00112">
    <property type="entry name" value="LDLa"/>
    <property type="match status" value="6"/>
</dbReference>